<evidence type="ECO:0000256" key="2">
    <source>
        <dbReference type="ARBA" id="ARBA00022691"/>
    </source>
</evidence>
<dbReference type="EC" id="2.1.1.319" evidence="1"/>
<organism evidence="6 7">
    <name type="scientific">Trichuris muris</name>
    <name type="common">Mouse whipworm</name>
    <dbReference type="NCBI Taxonomy" id="70415"/>
    <lineage>
        <taxon>Eukaryota</taxon>
        <taxon>Metazoa</taxon>
        <taxon>Ecdysozoa</taxon>
        <taxon>Nematoda</taxon>
        <taxon>Enoplea</taxon>
        <taxon>Dorylaimia</taxon>
        <taxon>Trichinellida</taxon>
        <taxon>Trichuridae</taxon>
        <taxon>Trichuris</taxon>
    </lineage>
</organism>
<keyword evidence="4" id="KW-0804">Transcription</keyword>
<accession>A0A5S6QEX1</accession>
<proteinExistence type="predicted"/>
<sequence length="216" mass="23958">MAGDRAVFQSVKVGIISGDLNLELKSKNATVRVAKSVLVGTPTEEGMLVPLDIGFVSLDKSEYYRMGELVVVVRPSSGSESILFSFRNKSDANSFVSLFSNNHTMDGNEETDSVFSLRTDEVSATQYFQFYGFLSQQQNMMQDFVRTSTYQRAVHLNSEDFNGKVVLDVGAGSGILSFFAMQTDALRVYAVEASTMYEHCEVSKVLCSFSTFTEWV</sequence>
<keyword evidence="6" id="KW-1185">Reference proteome</keyword>
<name>A0A5S6QEX1_TRIMR</name>
<dbReference type="InterPro" id="IPR025799">
    <property type="entry name" value="Arg_MeTrfase"/>
</dbReference>
<evidence type="ECO:0000256" key="4">
    <source>
        <dbReference type="ARBA" id="ARBA00023163"/>
    </source>
</evidence>
<evidence type="ECO:0000313" key="6">
    <source>
        <dbReference type="Proteomes" id="UP000046395"/>
    </source>
</evidence>
<dbReference type="CDD" id="cd02440">
    <property type="entry name" value="AdoMet_MTases"/>
    <property type="match status" value="1"/>
</dbReference>
<dbReference type="GO" id="GO:0035242">
    <property type="term" value="F:protein-arginine omega-N asymmetric methyltransferase activity"/>
    <property type="evidence" value="ECO:0007669"/>
    <property type="project" value="UniProtKB-EC"/>
</dbReference>
<dbReference type="Gene3D" id="3.40.50.150">
    <property type="entry name" value="Vaccinia Virus protein VP39"/>
    <property type="match status" value="1"/>
</dbReference>
<evidence type="ECO:0000313" key="7">
    <source>
        <dbReference type="WBParaSite" id="TMUE_1000005729.1"/>
    </source>
</evidence>
<keyword evidence="3" id="KW-0805">Transcription regulation</keyword>
<dbReference type="WBParaSite" id="TMUE_1000005729.1">
    <property type="protein sequence ID" value="TMUE_1000005729.1"/>
    <property type="gene ID" value="WBGene00286688"/>
</dbReference>
<dbReference type="PANTHER" id="PTHR11006:SF10">
    <property type="entry name" value="HISTONE-ARGININE METHYLTRANSFERASE CARMER-RELATED"/>
    <property type="match status" value="1"/>
</dbReference>
<comment type="catalytic activity">
    <reaction evidence="5">
        <text>L-arginyl-[protein] + 2 S-adenosyl-L-methionine = N(omega),N(omega)-dimethyl-L-arginyl-[protein] + 2 S-adenosyl-L-homocysteine + 2 H(+)</text>
        <dbReference type="Rhea" id="RHEA:48096"/>
        <dbReference type="Rhea" id="RHEA-COMP:10532"/>
        <dbReference type="Rhea" id="RHEA-COMP:11991"/>
        <dbReference type="ChEBI" id="CHEBI:15378"/>
        <dbReference type="ChEBI" id="CHEBI:29965"/>
        <dbReference type="ChEBI" id="CHEBI:57856"/>
        <dbReference type="ChEBI" id="CHEBI:59789"/>
        <dbReference type="ChEBI" id="CHEBI:61897"/>
        <dbReference type="EC" id="2.1.1.319"/>
    </reaction>
</comment>
<dbReference type="GO" id="GO:0070611">
    <property type="term" value="F:histone H3R2 methyltransferase activity"/>
    <property type="evidence" value="ECO:0007669"/>
    <property type="project" value="TreeGrafter"/>
</dbReference>
<dbReference type="PANTHER" id="PTHR11006">
    <property type="entry name" value="PROTEIN ARGININE N-METHYLTRANSFERASE"/>
    <property type="match status" value="1"/>
</dbReference>
<dbReference type="STRING" id="70415.A0A5S6QEX1"/>
<protein>
    <recommendedName>
        <fullName evidence="1">type I protein arginine methyltransferase</fullName>
        <ecNumber evidence="1">2.1.1.319</ecNumber>
    </recommendedName>
</protein>
<evidence type="ECO:0000256" key="5">
    <source>
        <dbReference type="ARBA" id="ARBA00049086"/>
    </source>
</evidence>
<reference evidence="7" key="1">
    <citation type="submission" date="2019-12" db="UniProtKB">
        <authorList>
            <consortium name="WormBaseParasite"/>
        </authorList>
    </citation>
    <scope>IDENTIFICATION</scope>
</reference>
<dbReference type="SUPFAM" id="SSF53335">
    <property type="entry name" value="S-adenosyl-L-methionine-dependent methyltransferases"/>
    <property type="match status" value="1"/>
</dbReference>
<dbReference type="AlphaFoldDB" id="A0A5S6QEX1"/>
<dbReference type="InterPro" id="IPR029063">
    <property type="entry name" value="SAM-dependent_MTases_sf"/>
</dbReference>
<evidence type="ECO:0000256" key="1">
    <source>
        <dbReference type="ARBA" id="ARBA00011925"/>
    </source>
</evidence>
<dbReference type="Proteomes" id="UP000046395">
    <property type="component" value="Unassembled WGS sequence"/>
</dbReference>
<keyword evidence="2" id="KW-0949">S-adenosyl-L-methionine</keyword>
<evidence type="ECO:0000256" key="3">
    <source>
        <dbReference type="ARBA" id="ARBA00023015"/>
    </source>
</evidence>